<comment type="subcellular location">
    <subcellularLocation>
        <location evidence="2">Cleavage furrow</location>
    </subcellularLocation>
    <subcellularLocation>
        <location evidence="1">Midbody</location>
    </subcellularLocation>
    <subcellularLocation>
        <location evidence="3">Recycling endosome membrane</location>
        <topology evidence="3">Peripheral membrane protein</topology>
    </subcellularLocation>
</comment>
<dbReference type="GO" id="GO:0032465">
    <property type="term" value="P:regulation of cytokinesis"/>
    <property type="evidence" value="ECO:0007669"/>
    <property type="project" value="TreeGrafter"/>
</dbReference>
<organism evidence="12 13">
    <name type="scientific">Anguilla anguilla</name>
    <name type="common">European freshwater eel</name>
    <name type="synonym">Muraena anguilla</name>
    <dbReference type="NCBI Taxonomy" id="7936"/>
    <lineage>
        <taxon>Eukaryota</taxon>
        <taxon>Metazoa</taxon>
        <taxon>Chordata</taxon>
        <taxon>Craniata</taxon>
        <taxon>Vertebrata</taxon>
        <taxon>Euteleostomi</taxon>
        <taxon>Actinopterygii</taxon>
        <taxon>Neopterygii</taxon>
        <taxon>Teleostei</taxon>
        <taxon>Anguilliformes</taxon>
        <taxon>Anguillidae</taxon>
        <taxon>Anguilla</taxon>
    </lineage>
</organism>
<dbReference type="Proteomes" id="UP001044222">
    <property type="component" value="Chromosome 17"/>
</dbReference>
<keyword evidence="5" id="KW-0132">Cell division</keyword>
<keyword evidence="8" id="KW-0472">Membrane</keyword>
<dbReference type="PROSITE" id="PS51511">
    <property type="entry name" value="FIP_RBD"/>
    <property type="match status" value="1"/>
</dbReference>
<comment type="caution">
    <text evidence="12">The sequence shown here is derived from an EMBL/GenBank/DDBJ whole genome shotgun (WGS) entry which is preliminary data.</text>
</comment>
<dbReference type="Pfam" id="PF25450">
    <property type="entry name" value="Rab11-FIP3"/>
    <property type="match status" value="1"/>
</dbReference>
<dbReference type="GO" id="GO:0030139">
    <property type="term" value="C:endocytic vesicle"/>
    <property type="evidence" value="ECO:0007669"/>
    <property type="project" value="TreeGrafter"/>
</dbReference>
<protein>
    <recommendedName>
        <fullName evidence="11">FIP-RBD domain-containing protein</fullName>
    </recommendedName>
</protein>
<dbReference type="FunFam" id="1.20.5.2440:FF:000001">
    <property type="entry name" value="RAB11 family interacting protein 4"/>
    <property type="match status" value="1"/>
</dbReference>
<evidence type="ECO:0000256" key="8">
    <source>
        <dbReference type="ARBA" id="ARBA00023136"/>
    </source>
</evidence>
<evidence type="ECO:0000256" key="5">
    <source>
        <dbReference type="ARBA" id="ARBA00022618"/>
    </source>
</evidence>
<keyword evidence="9" id="KW-0131">Cell cycle</keyword>
<dbReference type="GO" id="GO:0032154">
    <property type="term" value="C:cleavage furrow"/>
    <property type="evidence" value="ECO:0007669"/>
    <property type="project" value="UniProtKB-SubCell"/>
</dbReference>
<dbReference type="GO" id="GO:0032456">
    <property type="term" value="P:endocytic recycling"/>
    <property type="evidence" value="ECO:0007669"/>
    <property type="project" value="TreeGrafter"/>
</dbReference>
<accession>A0A9D3RIT1</accession>
<evidence type="ECO:0000313" key="12">
    <source>
        <dbReference type="EMBL" id="KAG5831914.1"/>
    </source>
</evidence>
<evidence type="ECO:0000256" key="2">
    <source>
        <dbReference type="ARBA" id="ARBA00004626"/>
    </source>
</evidence>
<dbReference type="GO" id="GO:0030496">
    <property type="term" value="C:midbody"/>
    <property type="evidence" value="ECO:0007669"/>
    <property type="project" value="UniProtKB-SubCell"/>
</dbReference>
<dbReference type="InterPro" id="IPR037245">
    <property type="entry name" value="FIP-RBD_C_sf"/>
</dbReference>
<name>A0A9D3RIT1_ANGAN</name>
<evidence type="ECO:0000256" key="9">
    <source>
        <dbReference type="ARBA" id="ARBA00023306"/>
    </source>
</evidence>
<feature type="coiled-coil region" evidence="10">
    <location>
        <begin position="25"/>
        <end position="91"/>
    </location>
</feature>
<keyword evidence="7 10" id="KW-0175">Coiled coil</keyword>
<evidence type="ECO:0000313" key="13">
    <source>
        <dbReference type="Proteomes" id="UP001044222"/>
    </source>
</evidence>
<reference evidence="12" key="1">
    <citation type="submission" date="2021-01" db="EMBL/GenBank/DDBJ databases">
        <title>A chromosome-scale assembly of European eel, Anguilla anguilla.</title>
        <authorList>
            <person name="Henkel C."/>
            <person name="Jong-Raadsen S.A."/>
            <person name="Dufour S."/>
            <person name="Weltzien F.-A."/>
            <person name="Palstra A.P."/>
            <person name="Pelster B."/>
            <person name="Spaink H.P."/>
            <person name="Van Den Thillart G.E."/>
            <person name="Jansen H."/>
            <person name="Zahm M."/>
            <person name="Klopp C."/>
            <person name="Cedric C."/>
            <person name="Louis A."/>
            <person name="Berthelot C."/>
            <person name="Parey E."/>
            <person name="Roest Crollius H."/>
            <person name="Montfort J."/>
            <person name="Robinson-Rechavi M."/>
            <person name="Bucao C."/>
            <person name="Bouchez O."/>
            <person name="Gislard M."/>
            <person name="Lluch J."/>
            <person name="Milhes M."/>
            <person name="Lampietro C."/>
            <person name="Lopez Roques C."/>
            <person name="Donnadieu C."/>
            <person name="Braasch I."/>
            <person name="Desvignes T."/>
            <person name="Postlethwait J."/>
            <person name="Bobe J."/>
            <person name="Guiguen Y."/>
            <person name="Dirks R."/>
        </authorList>
    </citation>
    <scope>NUCLEOTIDE SEQUENCE</scope>
    <source>
        <strain evidence="12">Tag_6206</strain>
        <tissue evidence="12">Liver</tissue>
    </source>
</reference>
<evidence type="ECO:0000259" key="11">
    <source>
        <dbReference type="PROSITE" id="PS51511"/>
    </source>
</evidence>
<gene>
    <name evidence="12" type="ORF">ANANG_G00285460</name>
</gene>
<keyword evidence="6" id="KW-0967">Endosome</keyword>
<evidence type="ECO:0000256" key="6">
    <source>
        <dbReference type="ARBA" id="ARBA00022753"/>
    </source>
</evidence>
<dbReference type="InterPro" id="IPR057316">
    <property type="entry name" value="Rab11-FIP3/4_dom"/>
</dbReference>
<evidence type="ECO:0000256" key="3">
    <source>
        <dbReference type="ARBA" id="ARBA00004654"/>
    </source>
</evidence>
<feature type="domain" description="FIP-RBD" evidence="11">
    <location>
        <begin position="157"/>
        <end position="219"/>
    </location>
</feature>
<keyword evidence="13" id="KW-1185">Reference proteome</keyword>
<dbReference type="InterPro" id="IPR019018">
    <property type="entry name" value="Rab-bd_FIP-RBD"/>
</dbReference>
<dbReference type="EMBL" id="JAFIRN010000017">
    <property type="protein sequence ID" value="KAG5831914.1"/>
    <property type="molecule type" value="Genomic_DNA"/>
</dbReference>
<dbReference type="Gene3D" id="1.20.5.2440">
    <property type="match status" value="1"/>
</dbReference>
<dbReference type="AlphaFoldDB" id="A0A9D3RIT1"/>
<keyword evidence="4" id="KW-0813">Transport</keyword>
<evidence type="ECO:0000256" key="7">
    <source>
        <dbReference type="ARBA" id="ARBA00023054"/>
    </source>
</evidence>
<dbReference type="PANTHER" id="PTHR15726">
    <property type="entry name" value="RAB11-FAMILY INTERACTING PROTEIN"/>
    <property type="match status" value="1"/>
</dbReference>
<dbReference type="GO" id="GO:0051301">
    <property type="term" value="P:cell division"/>
    <property type="evidence" value="ECO:0007669"/>
    <property type="project" value="UniProtKB-KW"/>
</dbReference>
<dbReference type="Pfam" id="PF09457">
    <property type="entry name" value="RBD-FIP"/>
    <property type="match status" value="1"/>
</dbReference>
<proteinExistence type="predicted"/>
<evidence type="ECO:0000256" key="10">
    <source>
        <dbReference type="SAM" id="Coils"/>
    </source>
</evidence>
<evidence type="ECO:0000256" key="1">
    <source>
        <dbReference type="ARBA" id="ARBA00004214"/>
    </source>
</evidence>
<evidence type="ECO:0000256" key="4">
    <source>
        <dbReference type="ARBA" id="ARBA00022448"/>
    </source>
</evidence>
<sequence length="219" mass="25508">MNFKTVVGDELQQLDEENCELRSCVSCLHASIERMEEEKRKLQDETENLTDRLNEELEVQRKVSGKLSHERHKSQKEKECTQELIEDLRKQLELLQLFKLEVETRSGRSTSAGLQEYQTRTREAELEQEVRRLKQDNRGLKEQNDELNGQIITLSIQGAKNLFAASFSESLAAEINSVSRDELMEAIHKQEEINYRLQDYIDRIIVAIMESNPSILEVK</sequence>
<dbReference type="PANTHER" id="PTHR15726:SF6">
    <property type="entry name" value="RAB11 FAMILY-INTERACTING PROTEIN 3"/>
    <property type="match status" value="1"/>
</dbReference>
<dbReference type="SUPFAM" id="SSF144270">
    <property type="entry name" value="Eferin C-derminal domain-like"/>
    <property type="match status" value="1"/>
</dbReference>
<dbReference type="InterPro" id="IPR051977">
    <property type="entry name" value="Rab11-interacting_regulator"/>
</dbReference>
<dbReference type="GO" id="GO:0055038">
    <property type="term" value="C:recycling endosome membrane"/>
    <property type="evidence" value="ECO:0007669"/>
    <property type="project" value="UniProtKB-SubCell"/>
</dbReference>
<feature type="coiled-coil region" evidence="10">
    <location>
        <begin position="123"/>
        <end position="150"/>
    </location>
</feature>